<dbReference type="Proteomes" id="UP001259832">
    <property type="component" value="Unassembled WGS sequence"/>
</dbReference>
<feature type="compositionally biased region" description="Polar residues" evidence="1">
    <location>
        <begin position="132"/>
        <end position="150"/>
    </location>
</feature>
<accession>A0AAD9LPF2</accession>
<name>A0AAD9LPF2_9STRA</name>
<evidence type="ECO:0000256" key="1">
    <source>
        <dbReference type="SAM" id="MobiDB-lite"/>
    </source>
</evidence>
<dbReference type="AlphaFoldDB" id="A0AAD9LPF2"/>
<organism evidence="2 3">
    <name type="scientific">Phytophthora citrophthora</name>
    <dbReference type="NCBI Taxonomy" id="4793"/>
    <lineage>
        <taxon>Eukaryota</taxon>
        <taxon>Sar</taxon>
        <taxon>Stramenopiles</taxon>
        <taxon>Oomycota</taxon>
        <taxon>Peronosporomycetes</taxon>
        <taxon>Peronosporales</taxon>
        <taxon>Peronosporaceae</taxon>
        <taxon>Phytophthora</taxon>
    </lineage>
</organism>
<reference evidence="2" key="1">
    <citation type="submission" date="2023-08" db="EMBL/GenBank/DDBJ databases">
        <title>Reference Genome Resource for the Citrus Pathogen Phytophthora citrophthora.</title>
        <authorList>
            <person name="Moller H."/>
            <person name="Coetzee B."/>
            <person name="Rose L.J."/>
            <person name="Van Niekerk J.M."/>
        </authorList>
    </citation>
    <scope>NUCLEOTIDE SEQUENCE</scope>
    <source>
        <strain evidence="2">STE-U-9442</strain>
    </source>
</reference>
<gene>
    <name evidence="2" type="ORF">P3T76_006151</name>
</gene>
<keyword evidence="3" id="KW-1185">Reference proteome</keyword>
<protein>
    <submittedName>
        <fullName evidence="2">Uncharacterized protein</fullName>
    </submittedName>
</protein>
<comment type="caution">
    <text evidence="2">The sequence shown here is derived from an EMBL/GenBank/DDBJ whole genome shotgun (WGS) entry which is preliminary data.</text>
</comment>
<evidence type="ECO:0000313" key="3">
    <source>
        <dbReference type="Proteomes" id="UP001259832"/>
    </source>
</evidence>
<feature type="region of interest" description="Disordered" evidence="1">
    <location>
        <begin position="132"/>
        <end position="152"/>
    </location>
</feature>
<evidence type="ECO:0000313" key="2">
    <source>
        <dbReference type="EMBL" id="KAK1942652.1"/>
    </source>
</evidence>
<sequence length="284" mass="32076">MKKEQEYERAVTLINSTRYKTHDIVFIPMIDVLDEKDNAITNLPSNVEKFIRSGAPTVEIDPQNVQTIEIEDFHKVSQRLRDMQENLLKENVLLKRKIEEVSKKRNSIESMTDAFLAPNHSVTLFSQDDDNLQTAAGSSTRDSTTETTASVLPKRIGNPQWGEAFIFVPETEAKRVVNTSGCQNWIWADFEMAKNYVTEKLKRPWNKLKNWWKPQQCTSNSSDQDHSQGPDSISISAYSEFSVSLDGTTHGHEVITSNTFPAAQGEPNVDLSAKGKDIVVDISQ</sequence>
<dbReference type="EMBL" id="JASMQC010000009">
    <property type="protein sequence ID" value="KAK1942652.1"/>
    <property type="molecule type" value="Genomic_DNA"/>
</dbReference>
<proteinExistence type="predicted"/>